<dbReference type="GO" id="GO:0003677">
    <property type="term" value="F:DNA binding"/>
    <property type="evidence" value="ECO:0007669"/>
    <property type="project" value="UniProtKB-KW"/>
</dbReference>
<accession>A0A3N1MBK0</accession>
<keyword evidence="3" id="KW-0804">Transcription</keyword>
<dbReference type="Pfam" id="PF07729">
    <property type="entry name" value="FCD"/>
    <property type="match status" value="1"/>
</dbReference>
<evidence type="ECO:0000256" key="2">
    <source>
        <dbReference type="ARBA" id="ARBA00023125"/>
    </source>
</evidence>
<protein>
    <submittedName>
        <fullName evidence="5">DNA-binding GntR family transcriptional regulator</fullName>
    </submittedName>
</protein>
<comment type="caution">
    <text evidence="5">The sequence shown here is derived from an EMBL/GenBank/DDBJ whole genome shotgun (WGS) entry which is preliminary data.</text>
</comment>
<dbReference type="InterPro" id="IPR036388">
    <property type="entry name" value="WH-like_DNA-bd_sf"/>
</dbReference>
<keyword evidence="6" id="KW-1185">Reference proteome</keyword>
<dbReference type="GO" id="GO:0003700">
    <property type="term" value="F:DNA-binding transcription factor activity"/>
    <property type="evidence" value="ECO:0007669"/>
    <property type="project" value="InterPro"/>
</dbReference>
<dbReference type="SUPFAM" id="SSF48008">
    <property type="entry name" value="GntR ligand-binding domain-like"/>
    <property type="match status" value="1"/>
</dbReference>
<keyword evidence="2 5" id="KW-0238">DNA-binding</keyword>
<dbReference type="RefSeq" id="WP_123689396.1">
    <property type="nucleotide sequence ID" value="NZ_AP019700.1"/>
</dbReference>
<evidence type="ECO:0000313" key="5">
    <source>
        <dbReference type="EMBL" id="ROQ00077.1"/>
    </source>
</evidence>
<dbReference type="Proteomes" id="UP000278222">
    <property type="component" value="Unassembled WGS sequence"/>
</dbReference>
<dbReference type="Gene3D" id="1.10.10.10">
    <property type="entry name" value="Winged helix-like DNA-binding domain superfamily/Winged helix DNA-binding domain"/>
    <property type="match status" value="1"/>
</dbReference>
<dbReference type="InterPro" id="IPR011711">
    <property type="entry name" value="GntR_C"/>
</dbReference>
<sequence length="207" mass="23241">MPKSHAAADRLDQLVRRLRNDIKFGSFSHGEWLKLIELQARYDATQFDIRKALAELKSQRLVEHRANHGFRVATPDPVQREQLYFVRTAIERSAAGLIVERASADDVAILERLAAAFDQTVESQGRQHQAAANAAFHDHFFAITGNPVLVETVQSLRERSHFGTSGRWRSTEGLRGSGAEHHEMVTAIGQRDADGLDRLIVRHIAAF</sequence>
<dbReference type="InterPro" id="IPR000524">
    <property type="entry name" value="Tscrpt_reg_HTH_GntR"/>
</dbReference>
<dbReference type="SUPFAM" id="SSF46785">
    <property type="entry name" value="Winged helix' DNA-binding domain"/>
    <property type="match status" value="1"/>
</dbReference>
<dbReference type="InterPro" id="IPR036390">
    <property type="entry name" value="WH_DNA-bd_sf"/>
</dbReference>
<dbReference type="PANTHER" id="PTHR43537">
    <property type="entry name" value="TRANSCRIPTIONAL REGULATOR, GNTR FAMILY"/>
    <property type="match status" value="1"/>
</dbReference>
<keyword evidence="1" id="KW-0805">Transcription regulation</keyword>
<dbReference type="EMBL" id="RJKX01000013">
    <property type="protein sequence ID" value="ROQ00077.1"/>
    <property type="molecule type" value="Genomic_DNA"/>
</dbReference>
<reference evidence="5 6" key="1">
    <citation type="submission" date="2018-11" db="EMBL/GenBank/DDBJ databases">
        <title>Genomic Encyclopedia of Type Strains, Phase IV (KMG-IV): sequencing the most valuable type-strain genomes for metagenomic binning, comparative biology and taxonomic classification.</title>
        <authorList>
            <person name="Goeker M."/>
        </authorList>
    </citation>
    <scope>NUCLEOTIDE SEQUENCE [LARGE SCALE GENOMIC DNA]</scope>
    <source>
        <strain evidence="5 6">DSM 5900</strain>
    </source>
</reference>
<evidence type="ECO:0000256" key="1">
    <source>
        <dbReference type="ARBA" id="ARBA00023015"/>
    </source>
</evidence>
<dbReference type="PANTHER" id="PTHR43537:SF5">
    <property type="entry name" value="UXU OPERON TRANSCRIPTIONAL REGULATOR"/>
    <property type="match status" value="1"/>
</dbReference>
<dbReference type="Gene3D" id="1.20.120.530">
    <property type="entry name" value="GntR ligand-binding domain-like"/>
    <property type="match status" value="1"/>
</dbReference>
<gene>
    <name evidence="5" type="ORF">EDC65_1873</name>
</gene>
<dbReference type="InterPro" id="IPR008920">
    <property type="entry name" value="TF_FadR/GntR_C"/>
</dbReference>
<feature type="domain" description="HTH gntR-type" evidence="4">
    <location>
        <begin position="8"/>
        <end position="75"/>
    </location>
</feature>
<name>A0A3N1MBK0_9PROT</name>
<dbReference type="SMART" id="SM00895">
    <property type="entry name" value="FCD"/>
    <property type="match status" value="1"/>
</dbReference>
<dbReference type="PROSITE" id="PS50949">
    <property type="entry name" value="HTH_GNTR"/>
    <property type="match status" value="1"/>
</dbReference>
<evidence type="ECO:0000259" key="4">
    <source>
        <dbReference type="PROSITE" id="PS50949"/>
    </source>
</evidence>
<dbReference type="Pfam" id="PF00392">
    <property type="entry name" value="GntR"/>
    <property type="match status" value="1"/>
</dbReference>
<proteinExistence type="predicted"/>
<evidence type="ECO:0000256" key="3">
    <source>
        <dbReference type="ARBA" id="ARBA00023163"/>
    </source>
</evidence>
<dbReference type="AlphaFoldDB" id="A0A3N1MBK0"/>
<evidence type="ECO:0000313" key="6">
    <source>
        <dbReference type="Proteomes" id="UP000278222"/>
    </source>
</evidence>
<dbReference type="OrthoDB" id="6087511at2"/>
<organism evidence="5 6">
    <name type="scientific">Stella humosa</name>
    <dbReference type="NCBI Taxonomy" id="94"/>
    <lineage>
        <taxon>Bacteria</taxon>
        <taxon>Pseudomonadati</taxon>
        <taxon>Pseudomonadota</taxon>
        <taxon>Alphaproteobacteria</taxon>
        <taxon>Rhodospirillales</taxon>
        <taxon>Stellaceae</taxon>
        <taxon>Stella</taxon>
    </lineage>
</organism>